<dbReference type="OrthoDB" id="5377039at2759"/>
<organism evidence="2 3">
    <name type="scientific">Trematosphaeria pertusa</name>
    <dbReference type="NCBI Taxonomy" id="390896"/>
    <lineage>
        <taxon>Eukaryota</taxon>
        <taxon>Fungi</taxon>
        <taxon>Dikarya</taxon>
        <taxon>Ascomycota</taxon>
        <taxon>Pezizomycotina</taxon>
        <taxon>Dothideomycetes</taxon>
        <taxon>Pleosporomycetidae</taxon>
        <taxon>Pleosporales</taxon>
        <taxon>Massarineae</taxon>
        <taxon>Trematosphaeriaceae</taxon>
        <taxon>Trematosphaeria</taxon>
    </lineage>
</organism>
<accession>A0A6A6IYP4</accession>
<feature type="region of interest" description="Disordered" evidence="1">
    <location>
        <begin position="133"/>
        <end position="153"/>
    </location>
</feature>
<dbReference type="EMBL" id="ML987189">
    <property type="protein sequence ID" value="KAF2255691.1"/>
    <property type="molecule type" value="Genomic_DNA"/>
</dbReference>
<evidence type="ECO:0000313" key="3">
    <source>
        <dbReference type="Proteomes" id="UP000800094"/>
    </source>
</evidence>
<name>A0A6A6IYP4_9PLEO</name>
<dbReference type="Proteomes" id="UP000800094">
    <property type="component" value="Unassembled WGS sequence"/>
</dbReference>
<protein>
    <submittedName>
        <fullName evidence="2">Uncharacterized protein</fullName>
    </submittedName>
</protein>
<feature type="region of interest" description="Disordered" evidence="1">
    <location>
        <begin position="1"/>
        <end position="63"/>
    </location>
</feature>
<dbReference type="RefSeq" id="XP_033690695.1">
    <property type="nucleotide sequence ID" value="XM_033827432.1"/>
</dbReference>
<sequence length="153" mass="16049">MQSSPELAADDEMFPDEAGPSTPRNAASFSLDPASELSPPNSQGGPSALPRDESFPAALAGTPTALNANGKRVRASAALTSAGGGGNSAAVQTDAVTGYQWSKAEDQPGYEWKNTRAREDEARAMEQIVDRASQIKTRYGDPLKPDVPMTLGR</sequence>
<proteinExistence type="predicted"/>
<keyword evidence="3" id="KW-1185">Reference proteome</keyword>
<evidence type="ECO:0000256" key="1">
    <source>
        <dbReference type="SAM" id="MobiDB-lite"/>
    </source>
</evidence>
<reference evidence="2" key="1">
    <citation type="journal article" date="2020" name="Stud. Mycol.">
        <title>101 Dothideomycetes genomes: a test case for predicting lifestyles and emergence of pathogens.</title>
        <authorList>
            <person name="Haridas S."/>
            <person name="Albert R."/>
            <person name="Binder M."/>
            <person name="Bloem J."/>
            <person name="Labutti K."/>
            <person name="Salamov A."/>
            <person name="Andreopoulos B."/>
            <person name="Baker S."/>
            <person name="Barry K."/>
            <person name="Bills G."/>
            <person name="Bluhm B."/>
            <person name="Cannon C."/>
            <person name="Castanera R."/>
            <person name="Culley D."/>
            <person name="Daum C."/>
            <person name="Ezra D."/>
            <person name="Gonzalez J."/>
            <person name="Henrissat B."/>
            <person name="Kuo A."/>
            <person name="Liang C."/>
            <person name="Lipzen A."/>
            <person name="Lutzoni F."/>
            <person name="Magnuson J."/>
            <person name="Mondo S."/>
            <person name="Nolan M."/>
            <person name="Ohm R."/>
            <person name="Pangilinan J."/>
            <person name="Park H.-J."/>
            <person name="Ramirez L."/>
            <person name="Alfaro M."/>
            <person name="Sun H."/>
            <person name="Tritt A."/>
            <person name="Yoshinaga Y."/>
            <person name="Zwiers L.-H."/>
            <person name="Turgeon B."/>
            <person name="Goodwin S."/>
            <person name="Spatafora J."/>
            <person name="Crous P."/>
            <person name="Grigoriev I."/>
        </authorList>
    </citation>
    <scope>NUCLEOTIDE SEQUENCE</scope>
    <source>
        <strain evidence="2">CBS 122368</strain>
    </source>
</reference>
<evidence type="ECO:0000313" key="2">
    <source>
        <dbReference type="EMBL" id="KAF2255691.1"/>
    </source>
</evidence>
<dbReference type="GeneID" id="54580762"/>
<dbReference type="AlphaFoldDB" id="A0A6A6IYP4"/>
<gene>
    <name evidence="2" type="ORF">BU26DRAFT_512660</name>
</gene>